<keyword evidence="3 7" id="KW-0812">Transmembrane</keyword>
<keyword evidence="5 7" id="KW-0472">Membrane</keyword>
<dbReference type="InterPro" id="IPR011701">
    <property type="entry name" value="MFS"/>
</dbReference>
<proteinExistence type="predicted"/>
<dbReference type="InterPro" id="IPR020846">
    <property type="entry name" value="MFS_dom"/>
</dbReference>
<feature type="transmembrane region" description="Helical" evidence="7">
    <location>
        <begin position="297"/>
        <end position="319"/>
    </location>
</feature>
<dbReference type="GO" id="GO:0016020">
    <property type="term" value="C:membrane"/>
    <property type="evidence" value="ECO:0007669"/>
    <property type="project" value="UniProtKB-SubCell"/>
</dbReference>
<evidence type="ECO:0000259" key="8">
    <source>
        <dbReference type="PROSITE" id="PS50850"/>
    </source>
</evidence>
<comment type="caution">
    <text evidence="9">The sequence shown here is derived from an EMBL/GenBank/DDBJ whole genome shotgun (WGS) entry which is preliminary data.</text>
</comment>
<feature type="compositionally biased region" description="Low complexity" evidence="6">
    <location>
        <begin position="32"/>
        <end position="43"/>
    </location>
</feature>
<feature type="transmembrane region" description="Helical" evidence="7">
    <location>
        <begin position="399"/>
        <end position="422"/>
    </location>
</feature>
<dbReference type="Proteomes" id="UP000217199">
    <property type="component" value="Unassembled WGS sequence"/>
</dbReference>
<name>A0A286UJW7_9AGAM</name>
<evidence type="ECO:0000256" key="2">
    <source>
        <dbReference type="ARBA" id="ARBA00022448"/>
    </source>
</evidence>
<dbReference type="SUPFAM" id="SSF103473">
    <property type="entry name" value="MFS general substrate transporter"/>
    <property type="match status" value="1"/>
</dbReference>
<feature type="domain" description="Major facilitator superfamily (MFS) profile" evidence="8">
    <location>
        <begin position="53"/>
        <end position="496"/>
    </location>
</feature>
<dbReference type="InParanoid" id="A0A286UJW7"/>
<feature type="transmembrane region" description="Helical" evidence="7">
    <location>
        <begin position="368"/>
        <end position="387"/>
    </location>
</feature>
<feature type="transmembrane region" description="Helical" evidence="7">
    <location>
        <begin position="182"/>
        <end position="204"/>
    </location>
</feature>
<keyword evidence="10" id="KW-1185">Reference proteome</keyword>
<evidence type="ECO:0000256" key="3">
    <source>
        <dbReference type="ARBA" id="ARBA00022692"/>
    </source>
</evidence>
<evidence type="ECO:0000313" key="9">
    <source>
        <dbReference type="EMBL" id="PAV19858.1"/>
    </source>
</evidence>
<feature type="transmembrane region" description="Helical" evidence="7">
    <location>
        <begin position="92"/>
        <end position="113"/>
    </location>
</feature>
<dbReference type="OrthoDB" id="419616at2759"/>
<dbReference type="InterPro" id="IPR036259">
    <property type="entry name" value="MFS_trans_sf"/>
</dbReference>
<keyword evidence="4 7" id="KW-1133">Transmembrane helix</keyword>
<dbReference type="PROSITE" id="PS50850">
    <property type="entry name" value="MFS"/>
    <property type="match status" value="1"/>
</dbReference>
<feature type="compositionally biased region" description="Low complexity" evidence="6">
    <location>
        <begin position="263"/>
        <end position="272"/>
    </location>
</feature>
<dbReference type="PANTHER" id="PTHR23504:SF15">
    <property type="entry name" value="MAJOR FACILITATOR SUPERFAMILY (MFS) PROFILE DOMAIN-CONTAINING PROTEIN"/>
    <property type="match status" value="1"/>
</dbReference>
<protein>
    <submittedName>
        <fullName evidence="9">MFS general substrate transporter</fullName>
    </submittedName>
</protein>
<accession>A0A286UJW7</accession>
<feature type="transmembrane region" description="Helical" evidence="7">
    <location>
        <begin position="472"/>
        <end position="491"/>
    </location>
</feature>
<gene>
    <name evidence="9" type="ORF">PNOK_0479200</name>
</gene>
<feature type="transmembrane region" description="Helical" evidence="7">
    <location>
        <begin position="53"/>
        <end position="72"/>
    </location>
</feature>
<dbReference type="AlphaFoldDB" id="A0A286UJW7"/>
<dbReference type="Gene3D" id="1.20.1250.20">
    <property type="entry name" value="MFS general substrate transporter like domains"/>
    <property type="match status" value="1"/>
</dbReference>
<feature type="region of interest" description="Disordered" evidence="6">
    <location>
        <begin position="262"/>
        <end position="283"/>
    </location>
</feature>
<dbReference type="EMBL" id="NBII01000004">
    <property type="protein sequence ID" value="PAV19858.1"/>
    <property type="molecule type" value="Genomic_DNA"/>
</dbReference>
<evidence type="ECO:0000256" key="4">
    <source>
        <dbReference type="ARBA" id="ARBA00022989"/>
    </source>
</evidence>
<evidence type="ECO:0000313" key="10">
    <source>
        <dbReference type="Proteomes" id="UP000217199"/>
    </source>
</evidence>
<feature type="region of interest" description="Disordered" evidence="6">
    <location>
        <begin position="23"/>
        <end position="43"/>
    </location>
</feature>
<sequence>MVPDIVDNERTALLAVPNAPAHSIGLGDEQQPSPTSSGASTPTLKEKKFPWRFALTIYGLNVVTPLSFELIFPFINQMILENGVTNDPEKVGFYSGLIESIFALFSFASILPLTYLSDHLGRRPIILMSTVGLAVSITLFGVAKSYWFMIATRLIGGTLGGSIAATKVMLTEVIDKSQQGLAFAGFVTAYRMGQIIGQPMGGLLSHPADKFDSFNTPFWREYPFSLPCFIAAAFAVFAVSVGFFTLPETSVILRRKKNKKGYGSVSSVESGSPTRGKSQERPRPSVYSILTPDVTGALLSSAIMGFSSELVFALYPLFAFTPIESGGLSLNESQIGTQLGIRSCNNVLVIALYSPLERRLGTVRLYQLTMLAWPITFLCFPVLNLLARNGWEGTWTFQAAHAIFVTFWSFGCLGWTSASIIVNNAAPSAEALSVINGIGQMATTLPLAFAPAFITSLFAFSLKHEQYLNGNLVYVVMLVVGVLGALHCLTIKEPTSDWRDELDEDDDHFS</sequence>
<dbReference type="PANTHER" id="PTHR23504">
    <property type="entry name" value="MAJOR FACILITATOR SUPERFAMILY DOMAIN-CONTAINING PROTEIN 10"/>
    <property type="match status" value="1"/>
</dbReference>
<feature type="transmembrane region" description="Helical" evidence="7">
    <location>
        <begin position="434"/>
        <end position="460"/>
    </location>
</feature>
<evidence type="ECO:0000256" key="5">
    <source>
        <dbReference type="ARBA" id="ARBA00023136"/>
    </source>
</evidence>
<dbReference type="Pfam" id="PF07690">
    <property type="entry name" value="MFS_1"/>
    <property type="match status" value="1"/>
</dbReference>
<evidence type="ECO:0000256" key="1">
    <source>
        <dbReference type="ARBA" id="ARBA00004141"/>
    </source>
</evidence>
<dbReference type="GO" id="GO:0022857">
    <property type="term" value="F:transmembrane transporter activity"/>
    <property type="evidence" value="ECO:0007669"/>
    <property type="project" value="InterPro"/>
</dbReference>
<evidence type="ECO:0000256" key="6">
    <source>
        <dbReference type="SAM" id="MobiDB-lite"/>
    </source>
</evidence>
<feature type="transmembrane region" description="Helical" evidence="7">
    <location>
        <begin position="125"/>
        <end position="143"/>
    </location>
</feature>
<reference evidence="9 10" key="1">
    <citation type="journal article" date="2017" name="Mol. Ecol.">
        <title>Comparative and population genomic landscape of Phellinus noxius: A hypervariable fungus causing root rot in trees.</title>
        <authorList>
            <person name="Chung C.L."/>
            <person name="Lee T.J."/>
            <person name="Akiba M."/>
            <person name="Lee H.H."/>
            <person name="Kuo T.H."/>
            <person name="Liu D."/>
            <person name="Ke H.M."/>
            <person name="Yokoi T."/>
            <person name="Roa M.B."/>
            <person name="Lu M.J."/>
            <person name="Chang Y.Y."/>
            <person name="Ann P.J."/>
            <person name="Tsai J.N."/>
            <person name="Chen C.Y."/>
            <person name="Tzean S.S."/>
            <person name="Ota Y."/>
            <person name="Hattori T."/>
            <person name="Sahashi N."/>
            <person name="Liou R.F."/>
            <person name="Kikuchi T."/>
            <person name="Tsai I.J."/>
        </authorList>
    </citation>
    <scope>NUCLEOTIDE SEQUENCE [LARGE SCALE GENOMIC DNA]</scope>
    <source>
        <strain evidence="9 10">FFPRI411160</strain>
    </source>
</reference>
<evidence type="ECO:0000256" key="7">
    <source>
        <dbReference type="SAM" id="Phobius"/>
    </source>
</evidence>
<organism evidence="9 10">
    <name type="scientific">Pyrrhoderma noxium</name>
    <dbReference type="NCBI Taxonomy" id="2282107"/>
    <lineage>
        <taxon>Eukaryota</taxon>
        <taxon>Fungi</taxon>
        <taxon>Dikarya</taxon>
        <taxon>Basidiomycota</taxon>
        <taxon>Agaricomycotina</taxon>
        <taxon>Agaricomycetes</taxon>
        <taxon>Hymenochaetales</taxon>
        <taxon>Hymenochaetaceae</taxon>
        <taxon>Pyrrhoderma</taxon>
    </lineage>
</organism>
<comment type="subcellular location">
    <subcellularLocation>
        <location evidence="1">Membrane</location>
        <topology evidence="1">Multi-pass membrane protein</topology>
    </subcellularLocation>
</comment>
<keyword evidence="2" id="KW-0813">Transport</keyword>
<feature type="transmembrane region" description="Helical" evidence="7">
    <location>
        <begin position="149"/>
        <end position="170"/>
    </location>
</feature>
<feature type="transmembrane region" description="Helical" evidence="7">
    <location>
        <begin position="224"/>
        <end position="246"/>
    </location>
</feature>